<organism evidence="2 3">
    <name type="scientific">Fodinibius roseus</name>
    <dbReference type="NCBI Taxonomy" id="1194090"/>
    <lineage>
        <taxon>Bacteria</taxon>
        <taxon>Pseudomonadati</taxon>
        <taxon>Balneolota</taxon>
        <taxon>Balneolia</taxon>
        <taxon>Balneolales</taxon>
        <taxon>Balneolaceae</taxon>
        <taxon>Fodinibius</taxon>
    </lineage>
</organism>
<dbReference type="RefSeq" id="WP_073067315.1">
    <property type="nucleotide sequence ID" value="NZ_FQUS01000022.1"/>
</dbReference>
<gene>
    <name evidence="2" type="ORF">SAMN05443144_12268</name>
</gene>
<accession>A0A1M5I8K3</accession>
<dbReference type="Pfam" id="PF13481">
    <property type="entry name" value="AAA_25"/>
    <property type="match status" value="1"/>
</dbReference>
<evidence type="ECO:0000313" key="3">
    <source>
        <dbReference type="Proteomes" id="UP000184041"/>
    </source>
</evidence>
<keyword evidence="3" id="KW-1185">Reference proteome</keyword>
<dbReference type="Proteomes" id="UP000184041">
    <property type="component" value="Unassembled WGS sequence"/>
</dbReference>
<reference evidence="2 3" key="1">
    <citation type="submission" date="2016-11" db="EMBL/GenBank/DDBJ databases">
        <authorList>
            <person name="Jaros S."/>
            <person name="Januszkiewicz K."/>
            <person name="Wedrychowicz H."/>
        </authorList>
    </citation>
    <scope>NUCLEOTIDE SEQUENCE [LARGE SCALE GENOMIC DNA]</scope>
    <source>
        <strain evidence="2 3">DSM 21986</strain>
    </source>
</reference>
<dbReference type="SMART" id="SM00382">
    <property type="entry name" value="AAA"/>
    <property type="match status" value="1"/>
</dbReference>
<dbReference type="InterPro" id="IPR027417">
    <property type="entry name" value="P-loop_NTPase"/>
</dbReference>
<feature type="domain" description="AAA+ ATPase" evidence="1">
    <location>
        <begin position="33"/>
        <end position="213"/>
    </location>
</feature>
<evidence type="ECO:0000313" key="2">
    <source>
        <dbReference type="EMBL" id="SHG24582.1"/>
    </source>
</evidence>
<evidence type="ECO:0000259" key="1">
    <source>
        <dbReference type="SMART" id="SM00382"/>
    </source>
</evidence>
<dbReference type="AlphaFoldDB" id="A0A1M5I8K3"/>
<dbReference type="OrthoDB" id="1407597at2"/>
<sequence>MSSQERKITSPLKLIKQVEKEPPIPLLWRGIKQGSFGFIYGPPKTGKTILCENLAYHIAARHTQFLGTALNISDEKVLFLSLEEYYQRRGERLKKAFKTFGNKDRKAIDKNLKVLEKYPQYLNITKAKSRQHLYTDIKKSGAQIVFIDSLSRLYMGEIENSKFAIELLKELNEIKEELGITLILIHHTPKLNGRPITIDSLAGSRILAQEAEFMIGVNKTIGKRYIKDIAYRYAPEKEKVLVFKITENLTIELIENIPEFHLLKKEDGRIDSTNRDKILEYIKRKEGPVKTAEIKEHFSKMGGTTVQESLKKLIKNGRLKKPKRGLYNIPE</sequence>
<name>A0A1M5I8K3_9BACT</name>
<protein>
    <submittedName>
        <fullName evidence="2">RecA-superfamily ATPase, KaiC/GvpD/RAD55 family</fullName>
    </submittedName>
</protein>
<dbReference type="InterPro" id="IPR003593">
    <property type="entry name" value="AAA+_ATPase"/>
</dbReference>
<dbReference type="EMBL" id="FQUS01000022">
    <property type="protein sequence ID" value="SHG24582.1"/>
    <property type="molecule type" value="Genomic_DNA"/>
</dbReference>
<dbReference type="SUPFAM" id="SSF52540">
    <property type="entry name" value="P-loop containing nucleoside triphosphate hydrolases"/>
    <property type="match status" value="1"/>
</dbReference>
<dbReference type="Gene3D" id="3.40.50.300">
    <property type="entry name" value="P-loop containing nucleotide triphosphate hydrolases"/>
    <property type="match status" value="1"/>
</dbReference>
<proteinExistence type="predicted"/>
<dbReference type="STRING" id="1194090.SAMN05443144_12268"/>